<dbReference type="InterPro" id="IPR004821">
    <property type="entry name" value="Cyt_trans-like"/>
</dbReference>
<comment type="caution">
    <text evidence="13">The sequence shown here is derived from an EMBL/GenBank/DDBJ whole genome shotgun (WGS) entry which is preliminary data.</text>
</comment>
<dbReference type="PANTHER" id="PTHR21299:SF1">
    <property type="entry name" value="PANTOATE--BETA-ALANINE LIGASE"/>
    <property type="match status" value="1"/>
</dbReference>
<organism evidence="13 14">
    <name type="scientific">Zalerion maritima</name>
    <dbReference type="NCBI Taxonomy" id="339359"/>
    <lineage>
        <taxon>Eukaryota</taxon>
        <taxon>Fungi</taxon>
        <taxon>Dikarya</taxon>
        <taxon>Ascomycota</taxon>
        <taxon>Pezizomycotina</taxon>
        <taxon>Sordariomycetes</taxon>
        <taxon>Lulworthiomycetidae</taxon>
        <taxon>Lulworthiales</taxon>
        <taxon>Lulworthiaceae</taxon>
        <taxon>Zalerion</taxon>
    </lineage>
</organism>
<keyword evidence="14" id="KW-1185">Reference proteome</keyword>
<evidence type="ECO:0000256" key="9">
    <source>
        <dbReference type="ARBA" id="ARBA00029902"/>
    </source>
</evidence>
<dbReference type="CDD" id="cd00560">
    <property type="entry name" value="PanC"/>
    <property type="match status" value="1"/>
</dbReference>
<dbReference type="InterPro" id="IPR014729">
    <property type="entry name" value="Rossmann-like_a/b/a_fold"/>
</dbReference>
<comment type="catalytic activity">
    <reaction evidence="11">
        <text>(R)-pantoate + beta-alanine + ATP = (R)-pantothenate + AMP + diphosphate + H(+)</text>
        <dbReference type="Rhea" id="RHEA:10912"/>
        <dbReference type="ChEBI" id="CHEBI:15378"/>
        <dbReference type="ChEBI" id="CHEBI:15980"/>
        <dbReference type="ChEBI" id="CHEBI:29032"/>
        <dbReference type="ChEBI" id="CHEBI:30616"/>
        <dbReference type="ChEBI" id="CHEBI:33019"/>
        <dbReference type="ChEBI" id="CHEBI:57966"/>
        <dbReference type="ChEBI" id="CHEBI:456215"/>
        <dbReference type="EC" id="6.3.2.1"/>
    </reaction>
</comment>
<evidence type="ECO:0000256" key="8">
    <source>
        <dbReference type="ARBA" id="ARBA00022840"/>
    </source>
</evidence>
<dbReference type="GO" id="GO:0004592">
    <property type="term" value="F:pantoate-beta-alanine ligase activity"/>
    <property type="evidence" value="ECO:0007669"/>
    <property type="project" value="UniProtKB-EC"/>
</dbReference>
<dbReference type="Proteomes" id="UP001201980">
    <property type="component" value="Unassembled WGS sequence"/>
</dbReference>
<dbReference type="SUPFAM" id="SSF52374">
    <property type="entry name" value="Nucleotidylyl transferase"/>
    <property type="match status" value="1"/>
</dbReference>
<reference evidence="13" key="1">
    <citation type="submission" date="2022-07" db="EMBL/GenBank/DDBJ databases">
        <title>Draft genome sequence of Zalerion maritima ATCC 34329, a (micro)plastics degrading marine fungus.</title>
        <authorList>
            <person name="Paco A."/>
            <person name="Goncalves M.F.M."/>
            <person name="Rocha-Santos T.A.P."/>
            <person name="Alves A."/>
        </authorList>
    </citation>
    <scope>NUCLEOTIDE SEQUENCE</scope>
    <source>
        <strain evidence="13">ATCC 34329</strain>
    </source>
</reference>
<dbReference type="PANTHER" id="PTHR21299">
    <property type="entry name" value="CYTIDYLATE KINASE/PANTOATE-BETA-ALANINE LIGASE"/>
    <property type="match status" value="1"/>
</dbReference>
<proteinExistence type="inferred from homology"/>
<dbReference type="InterPro" id="IPR003721">
    <property type="entry name" value="Pantoate_ligase"/>
</dbReference>
<feature type="region of interest" description="Disordered" evidence="12">
    <location>
        <begin position="40"/>
        <end position="67"/>
    </location>
</feature>
<keyword evidence="8" id="KW-0067">ATP-binding</keyword>
<dbReference type="Gene3D" id="3.30.1300.10">
    <property type="entry name" value="Pantoate-beta-alanine ligase, C-terminal domain"/>
    <property type="match status" value="1"/>
</dbReference>
<keyword evidence="6" id="KW-0566">Pantothenate biosynthesis</keyword>
<evidence type="ECO:0000256" key="11">
    <source>
        <dbReference type="ARBA" id="ARBA00048258"/>
    </source>
</evidence>
<gene>
    <name evidence="13" type="ORF">MKZ38_005348</name>
</gene>
<evidence type="ECO:0000256" key="7">
    <source>
        <dbReference type="ARBA" id="ARBA00022741"/>
    </source>
</evidence>
<evidence type="ECO:0000256" key="6">
    <source>
        <dbReference type="ARBA" id="ARBA00022655"/>
    </source>
</evidence>
<dbReference type="NCBIfam" id="TIGR00125">
    <property type="entry name" value="cyt_tran_rel"/>
    <property type="match status" value="1"/>
</dbReference>
<dbReference type="EC" id="6.3.2.1" evidence="3"/>
<dbReference type="NCBIfam" id="TIGR00018">
    <property type="entry name" value="panC"/>
    <property type="match status" value="1"/>
</dbReference>
<keyword evidence="7" id="KW-0547">Nucleotide-binding</keyword>
<dbReference type="AlphaFoldDB" id="A0AAD5WW70"/>
<dbReference type="FunFam" id="3.30.1300.10:FF:000002">
    <property type="entry name" value="Pantoate--beta-alanine ligase"/>
    <property type="match status" value="1"/>
</dbReference>
<dbReference type="HAMAP" id="MF_00158">
    <property type="entry name" value="PanC"/>
    <property type="match status" value="1"/>
</dbReference>
<feature type="compositionally biased region" description="Low complexity" evidence="12">
    <location>
        <begin position="40"/>
        <end position="49"/>
    </location>
</feature>
<evidence type="ECO:0000313" key="13">
    <source>
        <dbReference type="EMBL" id="KAJ2905472.1"/>
    </source>
</evidence>
<dbReference type="GO" id="GO:0005524">
    <property type="term" value="F:ATP binding"/>
    <property type="evidence" value="ECO:0007669"/>
    <property type="project" value="UniProtKB-KW"/>
</dbReference>
<evidence type="ECO:0000256" key="1">
    <source>
        <dbReference type="ARBA" id="ARBA00004990"/>
    </source>
</evidence>
<dbReference type="Pfam" id="PF02569">
    <property type="entry name" value="Pantoate_ligase"/>
    <property type="match status" value="1"/>
</dbReference>
<sequence length="405" mass="43931">MIAGNYNRISRFALKAGLASCGLTVLKLVAFRPLPPPLSAAPRRSASRLNGASRNSTGRRRTMAGETIPNTRIPILRSVPSLRSWRRPYMVNQRIVGLVPTMGALHKGHISLIRQAARECHEVVISIYVNPAQFGIKEDLASYPVTFDSDVAELARLDRELVDDGGNLGHISAVFAPTTADMYPSGFPGQEVDSTGSFVTITPVSNILEGASRPTFFRGVATVCMKLFNAVQPDRAYFGQKDVQQAVVIRKMERDFLLPTEIVIGPTMREQDGLALSSRNVYLGTRRRAVATVLSSALQAAEKAYASGKTATSAILGAANQVASRELQDQLALKPKERALFEVDYLALSDPETMEEVEAADPSKGAILTGAIRMLQVQDPQEGEDLGHSGGPLVRLIDNIILQPR</sequence>
<comment type="pathway">
    <text evidence="1">Cofactor biosynthesis; (R)-pantothenate biosynthesis; (R)-pantothenate from (R)-pantoate and beta-alanine: step 1/1.</text>
</comment>
<accession>A0AAD5WW70</accession>
<evidence type="ECO:0000256" key="3">
    <source>
        <dbReference type="ARBA" id="ARBA00012219"/>
    </source>
</evidence>
<protein>
    <recommendedName>
        <fullName evidence="4">Pantoate--beta-alanine ligase</fullName>
        <ecNumber evidence="3">6.3.2.1</ecNumber>
    </recommendedName>
    <alternativeName>
        <fullName evidence="10">Pantoate-activating enzyme</fullName>
    </alternativeName>
    <alternativeName>
        <fullName evidence="9">Pantothenate synthetase</fullName>
    </alternativeName>
</protein>
<evidence type="ECO:0000256" key="5">
    <source>
        <dbReference type="ARBA" id="ARBA00022598"/>
    </source>
</evidence>
<dbReference type="EMBL" id="JAKWBI020000031">
    <property type="protein sequence ID" value="KAJ2905472.1"/>
    <property type="molecule type" value="Genomic_DNA"/>
</dbReference>
<dbReference type="GO" id="GO:0015940">
    <property type="term" value="P:pantothenate biosynthetic process"/>
    <property type="evidence" value="ECO:0007669"/>
    <property type="project" value="UniProtKB-KW"/>
</dbReference>
<comment type="similarity">
    <text evidence="2">Belongs to the pantothenate synthetase family.</text>
</comment>
<evidence type="ECO:0000256" key="4">
    <source>
        <dbReference type="ARBA" id="ARBA00015647"/>
    </source>
</evidence>
<evidence type="ECO:0000256" key="10">
    <source>
        <dbReference type="ARBA" id="ARBA00032806"/>
    </source>
</evidence>
<evidence type="ECO:0000313" key="14">
    <source>
        <dbReference type="Proteomes" id="UP001201980"/>
    </source>
</evidence>
<name>A0AAD5WW70_9PEZI</name>
<dbReference type="FunFam" id="3.40.50.620:FF:000013">
    <property type="entry name" value="Pantothenate synthetase"/>
    <property type="match status" value="1"/>
</dbReference>
<dbReference type="InterPro" id="IPR042176">
    <property type="entry name" value="Pantoate_ligase_C"/>
</dbReference>
<dbReference type="Gene3D" id="3.40.50.620">
    <property type="entry name" value="HUPs"/>
    <property type="match status" value="1"/>
</dbReference>
<evidence type="ECO:0000256" key="12">
    <source>
        <dbReference type="SAM" id="MobiDB-lite"/>
    </source>
</evidence>
<evidence type="ECO:0000256" key="2">
    <source>
        <dbReference type="ARBA" id="ARBA00009256"/>
    </source>
</evidence>
<keyword evidence="5" id="KW-0436">Ligase</keyword>